<dbReference type="Pfam" id="PF08459">
    <property type="entry name" value="UvrC_RNaseH_dom"/>
    <property type="match status" value="1"/>
</dbReference>
<evidence type="ECO:0000256" key="4">
    <source>
        <dbReference type="ARBA" id="ARBA00022881"/>
    </source>
</evidence>
<dbReference type="InterPro" id="IPR001943">
    <property type="entry name" value="UVR_dom"/>
</dbReference>
<dbReference type="Pfam" id="PF01541">
    <property type="entry name" value="GIY-YIG"/>
    <property type="match status" value="1"/>
</dbReference>
<dbReference type="SMART" id="SM00465">
    <property type="entry name" value="GIYc"/>
    <property type="match status" value="1"/>
</dbReference>
<dbReference type="InterPro" id="IPR047296">
    <property type="entry name" value="GIY-YIG_UvrC_Cho"/>
</dbReference>
<keyword evidence="3 7" id="KW-0228">DNA excision</keyword>
<dbReference type="GO" id="GO:0005737">
    <property type="term" value="C:cytoplasm"/>
    <property type="evidence" value="ECO:0007669"/>
    <property type="project" value="UniProtKB-SubCell"/>
</dbReference>
<evidence type="ECO:0000256" key="6">
    <source>
        <dbReference type="ARBA" id="ARBA00023236"/>
    </source>
</evidence>
<dbReference type="InterPro" id="IPR035901">
    <property type="entry name" value="GIY-YIG_endonuc_sf"/>
</dbReference>
<dbReference type="Gene3D" id="1.10.150.20">
    <property type="entry name" value="5' to 3' exonuclease, C-terminal subdomain"/>
    <property type="match status" value="1"/>
</dbReference>
<feature type="domain" description="UvrC family homology region profile" evidence="11">
    <location>
        <begin position="267"/>
        <end position="538"/>
    </location>
</feature>
<dbReference type="AlphaFoldDB" id="A0A5D4XQ09"/>
<keyword evidence="13" id="KW-1185">Reference proteome</keyword>
<dbReference type="FunFam" id="3.40.1440.10:FF:000001">
    <property type="entry name" value="UvrABC system protein C"/>
    <property type="match status" value="1"/>
</dbReference>
<dbReference type="Pfam" id="PF22920">
    <property type="entry name" value="UvrC_RNaseH"/>
    <property type="match status" value="1"/>
</dbReference>
<dbReference type="RefSeq" id="WP_149101360.1">
    <property type="nucleotide sequence ID" value="NZ_VTFT01000001.1"/>
</dbReference>
<dbReference type="GO" id="GO:0009432">
    <property type="term" value="P:SOS response"/>
    <property type="evidence" value="ECO:0007669"/>
    <property type="project" value="UniProtKB-UniRule"/>
</dbReference>
<evidence type="ECO:0000256" key="1">
    <source>
        <dbReference type="ARBA" id="ARBA00022490"/>
    </source>
</evidence>
<keyword evidence="12" id="KW-0378">Hydrolase</keyword>
<dbReference type="GO" id="GO:0003677">
    <property type="term" value="F:DNA binding"/>
    <property type="evidence" value="ECO:0007669"/>
    <property type="project" value="UniProtKB-UniRule"/>
</dbReference>
<keyword evidence="1 7" id="KW-0963">Cytoplasm</keyword>
<dbReference type="InterPro" id="IPR050066">
    <property type="entry name" value="UvrABC_protein_C"/>
</dbReference>
<dbReference type="Proteomes" id="UP000324973">
    <property type="component" value="Unassembled WGS sequence"/>
</dbReference>
<dbReference type="Pfam" id="PF14520">
    <property type="entry name" value="HHH_5"/>
    <property type="match status" value="1"/>
</dbReference>
<keyword evidence="6 7" id="KW-0742">SOS response</keyword>
<evidence type="ECO:0000256" key="3">
    <source>
        <dbReference type="ARBA" id="ARBA00022769"/>
    </source>
</evidence>
<comment type="caution">
    <text evidence="12">The sequence shown here is derived from an EMBL/GenBank/DDBJ whole genome shotgun (WGS) entry which is preliminary data.</text>
</comment>
<dbReference type="PANTHER" id="PTHR30562:SF1">
    <property type="entry name" value="UVRABC SYSTEM PROTEIN C"/>
    <property type="match status" value="1"/>
</dbReference>
<dbReference type="PROSITE" id="PS50151">
    <property type="entry name" value="UVR"/>
    <property type="match status" value="1"/>
</dbReference>
<evidence type="ECO:0000256" key="2">
    <source>
        <dbReference type="ARBA" id="ARBA00022763"/>
    </source>
</evidence>
<comment type="function">
    <text evidence="7">The UvrABC repair system catalyzes the recognition and processing of DNA lesions. UvrC both incises the 5' and 3' sides of the lesion. The N-terminal half is responsible for the 3' incision and the C-terminal half is responsible for the 5' incision.</text>
</comment>
<comment type="subunit">
    <text evidence="7">Interacts with UvrB in an incision complex.</text>
</comment>
<protein>
    <recommendedName>
        <fullName evidence="7">UvrABC system protein C</fullName>
        <shortName evidence="7">Protein UvrC</shortName>
    </recommendedName>
    <alternativeName>
        <fullName evidence="7">Excinuclease ABC subunit C</fullName>
    </alternativeName>
</protein>
<reference evidence="12 13" key="1">
    <citation type="submission" date="2019-08" db="EMBL/GenBank/DDBJ databases">
        <title>Luteimonas viscosus sp. nov., isolated from soil of a sunflower field.</title>
        <authorList>
            <person name="Jianli Z."/>
            <person name="Ying Z."/>
        </authorList>
    </citation>
    <scope>NUCLEOTIDE SEQUENCE [LARGE SCALE GENOMIC DNA]</scope>
    <source>
        <strain evidence="12 13">XBU10</strain>
    </source>
</reference>
<dbReference type="Gene3D" id="3.30.420.340">
    <property type="entry name" value="UvrC, RNAse H endonuclease domain"/>
    <property type="match status" value="1"/>
</dbReference>
<feature type="compositionally biased region" description="Low complexity" evidence="8">
    <location>
        <begin position="498"/>
        <end position="508"/>
    </location>
</feature>
<dbReference type="OrthoDB" id="9804933at2"/>
<dbReference type="Gene3D" id="3.40.1440.10">
    <property type="entry name" value="GIY-YIG endonuclease"/>
    <property type="match status" value="1"/>
</dbReference>
<accession>A0A5D4XQ09</accession>
<dbReference type="InterPro" id="IPR036876">
    <property type="entry name" value="UVR_dom_sf"/>
</dbReference>
<dbReference type="GO" id="GO:0009381">
    <property type="term" value="F:excinuclease ABC activity"/>
    <property type="evidence" value="ECO:0007669"/>
    <property type="project" value="UniProtKB-UniRule"/>
</dbReference>
<gene>
    <name evidence="7 12" type="primary">uvrC</name>
    <name evidence="12" type="ORF">FZO89_00105</name>
</gene>
<dbReference type="NCBIfam" id="TIGR00194">
    <property type="entry name" value="uvrC"/>
    <property type="match status" value="1"/>
</dbReference>
<feature type="compositionally biased region" description="Basic and acidic residues" evidence="8">
    <location>
        <begin position="462"/>
        <end position="489"/>
    </location>
</feature>
<evidence type="ECO:0000313" key="13">
    <source>
        <dbReference type="Proteomes" id="UP000324973"/>
    </source>
</evidence>
<sequence>MTAEAPGSGGSATPEAAPFDGKAFARGLSTAPGVYRMIAADGSVLYVGKAGALKKRVASYFSNVPRPARTVAMLAQIARMEVTVTRTEGEALLLENQLIKSLRPRYNVLLRDDKSYPYVLVTQEPWPRLALHRGPRSVPGRYFGPYPGVTAVRETLNMMHKLFRLRSCEDSVFRNRSRPCLQHQIGRCTAPCVGLVPAREYADAVRRATLFLEGRSDELARELGEAMEGASERLDFEEAARLRDLLTGVRSMQARQYVDGSAAELDVLAVAMQGTQACVLLLAFRDGRNLGTRAFFPKTNGSDNPAEVLAAFVSQYYAEQPPPREIVLDRGIEDISLLEEAFSAAAGRKVQIRHSVRGERAGYVDLARRNAELSLATELGSQAAQQARLESLRTLLGLDAAPTRIECFDISHTMGEATVASCVVFDAEGAVRGQYRRYNIAGIEPGDDYAAMQQALQRRFRRAVDTGEARSRATGPRADERPGAAREDQTGDAQATSPGEGAAAQPGAARGGRIDAVLPDLLLIDGGAGQVAQARSVLAGYGLDDGRIMVVGVAKGEERRAGHERLLLPDGRELRPGIDSPGLQLIQQVRDEAHRFAITGHRGRRQKARSISRLEDIPGIGPRRRASLLKHFGGLGGLKAAGAEEIAKVEGVSEALAGRIYATLHGLQDAAPAGPTPPSK</sequence>
<dbReference type="InterPro" id="IPR004791">
    <property type="entry name" value="UvrC"/>
</dbReference>
<dbReference type="CDD" id="cd10434">
    <property type="entry name" value="GIY-YIG_UvrC_Cho"/>
    <property type="match status" value="1"/>
</dbReference>
<evidence type="ECO:0000256" key="5">
    <source>
        <dbReference type="ARBA" id="ARBA00023204"/>
    </source>
</evidence>
<dbReference type="EMBL" id="VTFT01000001">
    <property type="protein sequence ID" value="TYT24810.1"/>
    <property type="molecule type" value="Genomic_DNA"/>
</dbReference>
<dbReference type="PROSITE" id="PS50164">
    <property type="entry name" value="GIY_YIG"/>
    <property type="match status" value="1"/>
</dbReference>
<keyword evidence="5 7" id="KW-0234">DNA repair</keyword>
<dbReference type="InterPro" id="IPR003583">
    <property type="entry name" value="Hlx-hairpin-Hlx_DNA-bd_motif"/>
</dbReference>
<dbReference type="SUPFAM" id="SSF47781">
    <property type="entry name" value="RuvA domain 2-like"/>
    <property type="match status" value="1"/>
</dbReference>
<dbReference type="SUPFAM" id="SSF46600">
    <property type="entry name" value="C-terminal UvrC-binding domain of UvrB"/>
    <property type="match status" value="1"/>
</dbReference>
<dbReference type="Pfam" id="PF02151">
    <property type="entry name" value="UVR"/>
    <property type="match status" value="1"/>
</dbReference>
<feature type="domain" description="GIY-YIG" evidence="10">
    <location>
        <begin position="30"/>
        <end position="108"/>
    </location>
</feature>
<dbReference type="PANTHER" id="PTHR30562">
    <property type="entry name" value="UVRC/OXIDOREDUCTASE"/>
    <property type="match status" value="1"/>
</dbReference>
<dbReference type="FunFam" id="1.10.150.20:FF:000005">
    <property type="entry name" value="UvrABC system protein C"/>
    <property type="match status" value="1"/>
</dbReference>
<dbReference type="InterPro" id="IPR001162">
    <property type="entry name" value="UvrC_RNase_H_dom"/>
</dbReference>
<evidence type="ECO:0000259" key="9">
    <source>
        <dbReference type="PROSITE" id="PS50151"/>
    </source>
</evidence>
<name>A0A5D4XQ09_9GAMM</name>
<evidence type="ECO:0000259" key="10">
    <source>
        <dbReference type="PROSITE" id="PS50164"/>
    </source>
</evidence>
<comment type="similarity">
    <text evidence="7">Belongs to the UvrC family.</text>
</comment>
<feature type="region of interest" description="Disordered" evidence="8">
    <location>
        <begin position="461"/>
        <end position="508"/>
    </location>
</feature>
<keyword evidence="4 7" id="KW-0267">Excision nuclease</keyword>
<evidence type="ECO:0000259" key="11">
    <source>
        <dbReference type="PROSITE" id="PS50165"/>
    </source>
</evidence>
<evidence type="ECO:0000256" key="8">
    <source>
        <dbReference type="SAM" id="MobiDB-lite"/>
    </source>
</evidence>
<dbReference type="SMART" id="SM00278">
    <property type="entry name" value="HhH1"/>
    <property type="match status" value="2"/>
</dbReference>
<evidence type="ECO:0000256" key="7">
    <source>
        <dbReference type="HAMAP-Rule" id="MF_00203"/>
    </source>
</evidence>
<dbReference type="PROSITE" id="PS50165">
    <property type="entry name" value="UVRC"/>
    <property type="match status" value="1"/>
</dbReference>
<feature type="domain" description="UVR" evidence="9">
    <location>
        <begin position="217"/>
        <end position="252"/>
    </location>
</feature>
<dbReference type="HAMAP" id="MF_00203">
    <property type="entry name" value="UvrC"/>
    <property type="match status" value="1"/>
</dbReference>
<comment type="subcellular location">
    <subcellularLocation>
        <location evidence="7">Cytoplasm</location>
    </subcellularLocation>
</comment>
<dbReference type="SUPFAM" id="SSF82771">
    <property type="entry name" value="GIY-YIG endonuclease"/>
    <property type="match status" value="1"/>
</dbReference>
<dbReference type="Gene3D" id="4.10.860.10">
    <property type="entry name" value="UVR domain"/>
    <property type="match status" value="1"/>
</dbReference>
<proteinExistence type="inferred from homology"/>
<dbReference type="InterPro" id="IPR010994">
    <property type="entry name" value="RuvA_2-like"/>
</dbReference>
<dbReference type="InterPro" id="IPR000305">
    <property type="entry name" value="GIY-YIG_endonuc"/>
</dbReference>
<dbReference type="NCBIfam" id="NF001824">
    <property type="entry name" value="PRK00558.1-5"/>
    <property type="match status" value="1"/>
</dbReference>
<keyword evidence="2 7" id="KW-0227">DNA damage</keyword>
<dbReference type="GO" id="GO:0009380">
    <property type="term" value="C:excinuclease repair complex"/>
    <property type="evidence" value="ECO:0007669"/>
    <property type="project" value="InterPro"/>
</dbReference>
<organism evidence="12 13">
    <name type="scientific">Luteimonas viscosa</name>
    <dbReference type="NCBI Taxonomy" id="1132694"/>
    <lineage>
        <taxon>Bacteria</taxon>
        <taxon>Pseudomonadati</taxon>
        <taxon>Pseudomonadota</taxon>
        <taxon>Gammaproteobacteria</taxon>
        <taxon>Lysobacterales</taxon>
        <taxon>Lysobacteraceae</taxon>
        <taxon>Luteimonas</taxon>
    </lineage>
</organism>
<dbReference type="GO" id="GO:0006289">
    <property type="term" value="P:nucleotide-excision repair"/>
    <property type="evidence" value="ECO:0007669"/>
    <property type="project" value="UniProtKB-UniRule"/>
</dbReference>
<evidence type="ECO:0000313" key="12">
    <source>
        <dbReference type="EMBL" id="TYT24810.1"/>
    </source>
</evidence>
<dbReference type="InterPro" id="IPR038476">
    <property type="entry name" value="UvrC_RNase_H_dom_sf"/>
</dbReference>